<dbReference type="Proteomes" id="UP000728032">
    <property type="component" value="Unassembled WGS sequence"/>
</dbReference>
<dbReference type="GO" id="GO:0005737">
    <property type="term" value="C:cytoplasm"/>
    <property type="evidence" value="ECO:0007669"/>
    <property type="project" value="UniProtKB-SubCell"/>
</dbReference>
<dbReference type="InterPro" id="IPR046987">
    <property type="entry name" value="Myo9"/>
</dbReference>
<name>A0A7R9M8J4_9ACAR</name>
<evidence type="ECO:0000259" key="9">
    <source>
        <dbReference type="PROSITE" id="PS50200"/>
    </source>
</evidence>
<dbReference type="GO" id="GO:0035556">
    <property type="term" value="P:intracellular signal transduction"/>
    <property type="evidence" value="ECO:0007669"/>
    <property type="project" value="InterPro"/>
</dbReference>
<keyword evidence="2" id="KW-0963">Cytoplasm</keyword>
<dbReference type="GO" id="GO:0005884">
    <property type="term" value="C:actin filament"/>
    <property type="evidence" value="ECO:0007669"/>
    <property type="project" value="TreeGrafter"/>
</dbReference>
<evidence type="ECO:0000256" key="1">
    <source>
        <dbReference type="ARBA" id="ARBA00004496"/>
    </source>
</evidence>
<evidence type="ECO:0000256" key="7">
    <source>
        <dbReference type="ARBA" id="ARBA00023175"/>
    </source>
</evidence>
<feature type="binding site" evidence="8">
    <location>
        <begin position="250"/>
        <end position="257"/>
    </location>
    <ligand>
        <name>ATP</name>
        <dbReference type="ChEBI" id="CHEBI:30616"/>
    </ligand>
</feature>
<keyword evidence="5" id="KW-0175">Coiled coil</keyword>
<gene>
    <name evidence="11" type="ORF">ONB1V03_LOCUS12241</name>
</gene>
<dbReference type="SUPFAM" id="SSF52540">
    <property type="entry name" value="P-loop containing nucleoside triphosphate hydrolases"/>
    <property type="match status" value="1"/>
</dbReference>
<comment type="similarity">
    <text evidence="8">Belongs to the TRAFAC class myosin-kinesin ATPase superfamily. Myosin family.</text>
</comment>
<dbReference type="PRINTS" id="PR00193">
    <property type="entry name" value="MYOSINHEAVY"/>
</dbReference>
<evidence type="ECO:0000313" key="11">
    <source>
        <dbReference type="EMBL" id="CAD7655598.1"/>
    </source>
</evidence>
<dbReference type="AlphaFoldDB" id="A0A7R9M8J4"/>
<dbReference type="Gene3D" id="3.10.20.90">
    <property type="entry name" value="Phosphatidylinositol 3-kinase Catalytic Subunit, Chain A, domain 1"/>
    <property type="match status" value="1"/>
</dbReference>
<dbReference type="PROSITE" id="PS51456">
    <property type="entry name" value="MYOSIN_MOTOR"/>
    <property type="match status" value="1"/>
</dbReference>
<comment type="caution">
    <text evidence="8">Lacks conserved residue(s) required for the propagation of feature annotation.</text>
</comment>
<evidence type="ECO:0000256" key="4">
    <source>
        <dbReference type="ARBA" id="ARBA00022840"/>
    </source>
</evidence>
<keyword evidence="12" id="KW-1185">Reference proteome</keyword>
<dbReference type="SMART" id="SM00314">
    <property type="entry name" value="RA"/>
    <property type="match status" value="1"/>
</dbReference>
<reference evidence="11" key="1">
    <citation type="submission" date="2020-11" db="EMBL/GenBank/DDBJ databases">
        <authorList>
            <person name="Tran Van P."/>
        </authorList>
    </citation>
    <scope>NUCLEOTIDE SEQUENCE</scope>
</reference>
<dbReference type="SUPFAM" id="SSF54236">
    <property type="entry name" value="Ubiquitin-like"/>
    <property type="match status" value="1"/>
</dbReference>
<dbReference type="Pfam" id="PF00788">
    <property type="entry name" value="RA"/>
    <property type="match status" value="1"/>
</dbReference>
<dbReference type="InterPro" id="IPR001609">
    <property type="entry name" value="Myosin_head_motor_dom-like"/>
</dbReference>
<dbReference type="EMBL" id="CAJPVJ010009744">
    <property type="protein sequence ID" value="CAG2172785.1"/>
    <property type="molecule type" value="Genomic_DNA"/>
</dbReference>
<sequence length="309" mass="34752">MLEMGERYVLQVYVGSLSRLYEALSIEASKTTTADEIVDCIADKLSLKETPVSYELAEVMLDSDGGQDCKERRLAGHEFPVALQLLWPKKGALVPSDGNVVHSHTTTTTTTGASTQDYKFCLRRKMQTTSWSWSWTDTNDKLIRDYFLRFLYQPRDREYPDLCQLPDLTEQTLLENLKARFDKGHIYTYVGSILIAVNPFKFYPIYNPKYVQLYQNRRLGELPPHIFAIADAAYQAMLKRRSNQCIVISGESGSGKTESTNLLLHHLTALSQKGSHGSGVEQTILGAGPVLEAFGNAKTKHNNNSSRFG</sequence>
<dbReference type="GO" id="GO:0051015">
    <property type="term" value="F:actin filament binding"/>
    <property type="evidence" value="ECO:0007669"/>
    <property type="project" value="TreeGrafter"/>
</dbReference>
<keyword evidence="3 8" id="KW-0547">Nucleotide-binding</keyword>
<feature type="non-terminal residue" evidence="11">
    <location>
        <position position="309"/>
    </location>
</feature>
<accession>A0A7R9M8J4</accession>
<proteinExistence type="inferred from homology"/>
<comment type="subcellular location">
    <subcellularLocation>
        <location evidence="1">Cytoplasm</location>
    </subcellularLocation>
</comment>
<keyword evidence="4 8" id="KW-0067">ATP-binding</keyword>
<dbReference type="PANTHER" id="PTHR46184:SF5">
    <property type="entry name" value="UNCONVENTIONAL MYOSIN-IXA-LIKE"/>
    <property type="match status" value="1"/>
</dbReference>
<dbReference type="SMART" id="SM00242">
    <property type="entry name" value="MYSc"/>
    <property type="match status" value="1"/>
</dbReference>
<evidence type="ECO:0000313" key="12">
    <source>
        <dbReference type="Proteomes" id="UP000728032"/>
    </source>
</evidence>
<dbReference type="GO" id="GO:0005096">
    <property type="term" value="F:GTPase activator activity"/>
    <property type="evidence" value="ECO:0007669"/>
    <property type="project" value="InterPro"/>
</dbReference>
<dbReference type="InterPro" id="IPR036961">
    <property type="entry name" value="Kinesin_motor_dom_sf"/>
</dbReference>
<keyword evidence="6 8" id="KW-0518">Myosin</keyword>
<dbReference type="EMBL" id="OC924569">
    <property type="protein sequence ID" value="CAD7655598.1"/>
    <property type="molecule type" value="Genomic_DNA"/>
</dbReference>
<dbReference type="InterPro" id="IPR027417">
    <property type="entry name" value="P-loop_NTPase"/>
</dbReference>
<evidence type="ECO:0000256" key="5">
    <source>
        <dbReference type="ARBA" id="ARBA00023054"/>
    </source>
</evidence>
<feature type="domain" description="Myosin motor" evidence="10">
    <location>
        <begin position="157"/>
        <end position="309"/>
    </location>
</feature>
<organism evidence="11">
    <name type="scientific">Oppiella nova</name>
    <dbReference type="NCBI Taxonomy" id="334625"/>
    <lineage>
        <taxon>Eukaryota</taxon>
        <taxon>Metazoa</taxon>
        <taxon>Ecdysozoa</taxon>
        <taxon>Arthropoda</taxon>
        <taxon>Chelicerata</taxon>
        <taxon>Arachnida</taxon>
        <taxon>Acari</taxon>
        <taxon>Acariformes</taxon>
        <taxon>Sarcoptiformes</taxon>
        <taxon>Oribatida</taxon>
        <taxon>Brachypylina</taxon>
        <taxon>Oppioidea</taxon>
        <taxon>Oppiidae</taxon>
        <taxon>Oppiella</taxon>
    </lineage>
</organism>
<evidence type="ECO:0000256" key="2">
    <source>
        <dbReference type="ARBA" id="ARBA00022490"/>
    </source>
</evidence>
<dbReference type="Pfam" id="PF00063">
    <property type="entry name" value="Myosin_head"/>
    <property type="match status" value="1"/>
</dbReference>
<dbReference type="InterPro" id="IPR029071">
    <property type="entry name" value="Ubiquitin-like_domsf"/>
</dbReference>
<dbReference type="PANTHER" id="PTHR46184">
    <property type="entry name" value="UNCONVENTIONAL MYOSIN-IXB-LIKE PROTEIN"/>
    <property type="match status" value="1"/>
</dbReference>
<evidence type="ECO:0000256" key="6">
    <source>
        <dbReference type="ARBA" id="ARBA00023123"/>
    </source>
</evidence>
<feature type="domain" description="Ras-associating" evidence="9">
    <location>
        <begin position="6"/>
        <end position="127"/>
    </location>
</feature>
<dbReference type="GO" id="GO:0005524">
    <property type="term" value="F:ATP binding"/>
    <property type="evidence" value="ECO:0007669"/>
    <property type="project" value="UniProtKB-UniRule"/>
</dbReference>
<dbReference type="GO" id="GO:0016459">
    <property type="term" value="C:myosin complex"/>
    <property type="evidence" value="ECO:0007669"/>
    <property type="project" value="UniProtKB-KW"/>
</dbReference>
<evidence type="ECO:0000256" key="3">
    <source>
        <dbReference type="ARBA" id="ARBA00022741"/>
    </source>
</evidence>
<dbReference type="Gene3D" id="3.40.850.10">
    <property type="entry name" value="Kinesin motor domain"/>
    <property type="match status" value="1"/>
</dbReference>
<dbReference type="GO" id="GO:0000146">
    <property type="term" value="F:microfilament motor activity"/>
    <property type="evidence" value="ECO:0007669"/>
    <property type="project" value="InterPro"/>
</dbReference>
<dbReference type="PROSITE" id="PS50200">
    <property type="entry name" value="RA"/>
    <property type="match status" value="1"/>
</dbReference>
<evidence type="ECO:0000259" key="10">
    <source>
        <dbReference type="PROSITE" id="PS51456"/>
    </source>
</evidence>
<protein>
    <submittedName>
        <fullName evidence="11">Uncharacterized protein</fullName>
    </submittedName>
</protein>
<dbReference type="OrthoDB" id="312459at2759"/>
<keyword evidence="8" id="KW-0009">Actin-binding</keyword>
<keyword evidence="7 8" id="KW-0505">Motor protein</keyword>
<evidence type="ECO:0000256" key="8">
    <source>
        <dbReference type="PROSITE-ProRule" id="PRU00782"/>
    </source>
</evidence>
<dbReference type="InterPro" id="IPR000159">
    <property type="entry name" value="RA_dom"/>
</dbReference>